<keyword evidence="1" id="KW-0812">Transmembrane</keyword>
<accession>A0ABW5DDV4</accession>
<dbReference type="InterPro" id="IPR011435">
    <property type="entry name" value="UmpAB"/>
</dbReference>
<feature type="transmembrane region" description="Helical" evidence="1">
    <location>
        <begin position="146"/>
        <end position="163"/>
    </location>
</feature>
<feature type="transmembrane region" description="Helical" evidence="1">
    <location>
        <begin position="12"/>
        <end position="31"/>
    </location>
</feature>
<dbReference type="Proteomes" id="UP001597373">
    <property type="component" value="Unassembled WGS sequence"/>
</dbReference>
<feature type="transmembrane region" description="Helical" evidence="1">
    <location>
        <begin position="208"/>
        <end position="230"/>
    </location>
</feature>
<dbReference type="RefSeq" id="WP_345097839.1">
    <property type="nucleotide sequence ID" value="NZ_BAABGS010000009.1"/>
</dbReference>
<comment type="caution">
    <text evidence="2">The sequence shown here is derived from an EMBL/GenBank/DDBJ whole genome shotgun (WGS) entry which is preliminary data.</text>
</comment>
<keyword evidence="3" id="KW-1185">Reference proteome</keyword>
<feature type="transmembrane region" description="Helical" evidence="1">
    <location>
        <begin position="78"/>
        <end position="96"/>
    </location>
</feature>
<evidence type="ECO:0000313" key="2">
    <source>
        <dbReference type="EMBL" id="MFD2258675.1"/>
    </source>
</evidence>
<keyword evidence="1" id="KW-0472">Membrane</keyword>
<keyword evidence="1" id="KW-1133">Transmembrane helix</keyword>
<evidence type="ECO:0000313" key="3">
    <source>
        <dbReference type="Proteomes" id="UP001597373"/>
    </source>
</evidence>
<dbReference type="Pfam" id="PF07556">
    <property type="entry name" value="DUF1538"/>
    <property type="match status" value="1"/>
</dbReference>
<gene>
    <name evidence="2" type="ORF">ACFSMZ_02685</name>
</gene>
<feature type="transmembrane region" description="Helical" evidence="1">
    <location>
        <begin position="116"/>
        <end position="134"/>
    </location>
</feature>
<feature type="transmembrane region" description="Helical" evidence="1">
    <location>
        <begin position="183"/>
        <end position="201"/>
    </location>
</feature>
<protein>
    <submittedName>
        <fullName evidence="2">DUF1538 domain-containing protein</fullName>
    </submittedName>
</protein>
<reference evidence="3" key="1">
    <citation type="journal article" date="2019" name="Int. J. Syst. Evol. Microbiol.">
        <title>The Global Catalogue of Microorganisms (GCM) 10K type strain sequencing project: providing services to taxonomists for standard genome sequencing and annotation.</title>
        <authorList>
            <consortium name="The Broad Institute Genomics Platform"/>
            <consortium name="The Broad Institute Genome Sequencing Center for Infectious Disease"/>
            <person name="Wu L."/>
            <person name="Ma J."/>
        </authorList>
    </citation>
    <scope>NUCLEOTIDE SEQUENCE [LARGE SCALE GENOMIC DNA]</scope>
    <source>
        <strain evidence="3">KCTC 23707</strain>
    </source>
</reference>
<dbReference type="EMBL" id="JBHUIR010000010">
    <property type="protein sequence ID" value="MFD2258675.1"/>
    <property type="molecule type" value="Genomic_DNA"/>
</dbReference>
<name>A0ABW5DDV4_9HYPH</name>
<proteinExistence type="predicted"/>
<sequence>MASKTTEKVIEVARAIAPLMVVVGVLQVTLVHAPLELFLQFIAGAFLAGVGMVLLLLGVDLGILPMGRFIGAELPQKGSLALILAVAFALGFATTAAEPDVLVLAGQADEASGGSIPKIAVLYVIAGGVGLFTALGSARIIFGWPIKYLVVGAYLAMLVLALFTPDQFVALSFDAGSVTTGVLTAPVLIAIAMGLSSVLAGRSAVGDGFGISGLVSVGAILSVLLMGVLWS</sequence>
<evidence type="ECO:0000256" key="1">
    <source>
        <dbReference type="SAM" id="Phobius"/>
    </source>
</evidence>
<feature type="transmembrane region" description="Helical" evidence="1">
    <location>
        <begin position="37"/>
        <end position="57"/>
    </location>
</feature>
<organism evidence="2 3">
    <name type="scientific">Chelativorans composti</name>
    <dbReference type="NCBI Taxonomy" id="768533"/>
    <lineage>
        <taxon>Bacteria</taxon>
        <taxon>Pseudomonadati</taxon>
        <taxon>Pseudomonadota</taxon>
        <taxon>Alphaproteobacteria</taxon>
        <taxon>Hyphomicrobiales</taxon>
        <taxon>Phyllobacteriaceae</taxon>
        <taxon>Chelativorans</taxon>
    </lineage>
</organism>